<gene>
    <name evidence="3" type="ORF">GKE97_25790</name>
</gene>
<evidence type="ECO:0000256" key="1">
    <source>
        <dbReference type="SAM" id="Coils"/>
    </source>
</evidence>
<sequence>MEKPTTLEQLRAEKERAETRLAQEQHKLRRLENRKKFLEQGERKKRTHRLCNLGGMVESLAPVFKDLSRTEMTELMEHIFALPEVEQALRKAAAAHEGNLHREEETDNGVVPLHRRPDETQ</sequence>
<protein>
    <submittedName>
        <fullName evidence="3">DUF3847 domain-containing protein</fullName>
    </submittedName>
</protein>
<dbReference type="EMBL" id="WKPR01000056">
    <property type="protein sequence ID" value="MSB22872.1"/>
    <property type="molecule type" value="Genomic_DNA"/>
</dbReference>
<organism evidence="3 4">
    <name type="scientific">Flavonifractor plautii</name>
    <name type="common">Fusobacterium plautii</name>
    <dbReference type="NCBI Taxonomy" id="292800"/>
    <lineage>
        <taxon>Bacteria</taxon>
        <taxon>Bacillati</taxon>
        <taxon>Bacillota</taxon>
        <taxon>Clostridia</taxon>
        <taxon>Eubacteriales</taxon>
        <taxon>Oscillospiraceae</taxon>
        <taxon>Flavonifractor</taxon>
    </lineage>
</organism>
<dbReference type="InterPro" id="IPR024215">
    <property type="entry name" value="DUF3847"/>
</dbReference>
<feature type="coiled-coil region" evidence="1">
    <location>
        <begin position="7"/>
        <end position="41"/>
    </location>
</feature>
<reference evidence="3 4" key="1">
    <citation type="journal article" date="2019" name="Nat. Med.">
        <title>A library of human gut bacterial isolates paired with longitudinal multiomics data enables mechanistic microbiome research.</title>
        <authorList>
            <person name="Poyet M."/>
            <person name="Groussin M."/>
            <person name="Gibbons S.M."/>
            <person name="Avila-Pacheco J."/>
            <person name="Jiang X."/>
            <person name="Kearney S.M."/>
            <person name="Perrotta A.R."/>
            <person name="Berdy B."/>
            <person name="Zhao S."/>
            <person name="Lieberman T.D."/>
            <person name="Swanson P.K."/>
            <person name="Smith M."/>
            <person name="Roesemann S."/>
            <person name="Alexander J.E."/>
            <person name="Rich S.A."/>
            <person name="Livny J."/>
            <person name="Vlamakis H."/>
            <person name="Clish C."/>
            <person name="Bullock K."/>
            <person name="Deik A."/>
            <person name="Scott J."/>
            <person name="Pierce K.A."/>
            <person name="Xavier R.J."/>
            <person name="Alm E.J."/>
        </authorList>
    </citation>
    <scope>NUCLEOTIDE SEQUENCE [LARGE SCALE GENOMIC DNA]</scope>
    <source>
        <strain evidence="3 4">BIOML-A2</strain>
    </source>
</reference>
<evidence type="ECO:0000256" key="2">
    <source>
        <dbReference type="SAM" id="MobiDB-lite"/>
    </source>
</evidence>
<dbReference type="RefSeq" id="WP_158433926.1">
    <property type="nucleotide sequence ID" value="NZ_WKPR01000056.1"/>
</dbReference>
<keyword evidence="1" id="KW-0175">Coiled coil</keyword>
<proteinExistence type="predicted"/>
<dbReference type="Pfam" id="PF12958">
    <property type="entry name" value="DUF3847"/>
    <property type="match status" value="1"/>
</dbReference>
<evidence type="ECO:0000313" key="4">
    <source>
        <dbReference type="Proteomes" id="UP000434475"/>
    </source>
</evidence>
<dbReference type="Proteomes" id="UP000434475">
    <property type="component" value="Unassembled WGS sequence"/>
</dbReference>
<accession>A0A6I2RIA8</accession>
<evidence type="ECO:0000313" key="3">
    <source>
        <dbReference type="EMBL" id="MSB22872.1"/>
    </source>
</evidence>
<feature type="region of interest" description="Disordered" evidence="2">
    <location>
        <begin position="93"/>
        <end position="121"/>
    </location>
</feature>
<comment type="caution">
    <text evidence="3">The sequence shown here is derived from an EMBL/GenBank/DDBJ whole genome shotgun (WGS) entry which is preliminary data.</text>
</comment>
<dbReference type="AlphaFoldDB" id="A0A6I2RIA8"/>
<name>A0A6I2RIA8_FLAPL</name>